<name>A0A9K3CVN9_9EUKA</name>
<keyword evidence="1" id="KW-0812">Transmembrane</keyword>
<dbReference type="OrthoDB" id="2418081at2759"/>
<evidence type="ECO:0000313" key="2">
    <source>
        <dbReference type="EMBL" id="GIQ84159.1"/>
    </source>
</evidence>
<dbReference type="Gene3D" id="3.40.50.1820">
    <property type="entry name" value="alpha/beta hydrolase"/>
    <property type="match status" value="1"/>
</dbReference>
<comment type="caution">
    <text evidence="2">The sequence shown here is derived from an EMBL/GenBank/DDBJ whole genome shotgun (WGS) entry which is preliminary data.</text>
</comment>
<dbReference type="AlphaFoldDB" id="A0A9K3CVN9"/>
<reference evidence="2 3" key="1">
    <citation type="journal article" date="2018" name="PLoS ONE">
        <title>The draft genome of Kipferlia bialata reveals reductive genome evolution in fornicate parasites.</title>
        <authorList>
            <person name="Tanifuji G."/>
            <person name="Takabayashi S."/>
            <person name="Kume K."/>
            <person name="Takagi M."/>
            <person name="Nakayama T."/>
            <person name="Kamikawa R."/>
            <person name="Inagaki Y."/>
            <person name="Hashimoto T."/>
        </authorList>
    </citation>
    <scope>NUCLEOTIDE SEQUENCE [LARGE SCALE GENOMIC DNA]</scope>
    <source>
        <strain evidence="2">NY0173</strain>
    </source>
</reference>
<proteinExistence type="predicted"/>
<protein>
    <submittedName>
        <fullName evidence="2">Uncharacterized protein</fullName>
    </submittedName>
</protein>
<accession>A0A9K3CVN9</accession>
<evidence type="ECO:0000256" key="1">
    <source>
        <dbReference type="SAM" id="Phobius"/>
    </source>
</evidence>
<keyword evidence="1" id="KW-1133">Transmembrane helix</keyword>
<gene>
    <name evidence="2" type="ORF">KIPB_005603</name>
</gene>
<evidence type="ECO:0000313" key="3">
    <source>
        <dbReference type="Proteomes" id="UP000265618"/>
    </source>
</evidence>
<feature type="transmembrane region" description="Helical" evidence="1">
    <location>
        <begin position="57"/>
        <end position="78"/>
    </location>
</feature>
<keyword evidence="3" id="KW-1185">Reference proteome</keyword>
<dbReference type="Proteomes" id="UP000265618">
    <property type="component" value="Unassembled WGS sequence"/>
</dbReference>
<organism evidence="2 3">
    <name type="scientific">Kipferlia bialata</name>
    <dbReference type="NCBI Taxonomy" id="797122"/>
    <lineage>
        <taxon>Eukaryota</taxon>
        <taxon>Metamonada</taxon>
        <taxon>Carpediemonas-like organisms</taxon>
        <taxon>Kipferlia</taxon>
    </lineage>
</organism>
<dbReference type="EMBL" id="BDIP01001330">
    <property type="protein sequence ID" value="GIQ84159.1"/>
    <property type="molecule type" value="Genomic_DNA"/>
</dbReference>
<feature type="transmembrane region" description="Helical" evidence="1">
    <location>
        <begin position="16"/>
        <end position="45"/>
    </location>
</feature>
<keyword evidence="1" id="KW-0472">Membrane</keyword>
<sequence>MGDTIQLYCEQVSGSIPIYVCVGAYVHSFWFFGTGLVLCIVGLMLKQTKSSRSVSRCIKAVFIGGVLQMLGIAISSWLKAWKDRISYAHIDSCGKDIEDFFSQIETIVAGLEISGVESGFPLFMRGISAGACLSMYMAQTESARISGIVMESLCEGAVEPETYGLLDTQYMPLLVSKDTMHAGMPPMLQIHGANDNLCAIEQSAVEIGEKARELGLDWGLITSPFSAHTVTLGNTYYAQMTAARSVEFYDSILADWIPST</sequence>
<dbReference type="InterPro" id="IPR029058">
    <property type="entry name" value="AB_hydrolase_fold"/>
</dbReference>
<dbReference type="SUPFAM" id="SSF53474">
    <property type="entry name" value="alpha/beta-Hydrolases"/>
    <property type="match status" value="1"/>
</dbReference>